<keyword evidence="1" id="KW-0472">Membrane</keyword>
<protein>
    <submittedName>
        <fullName evidence="2">Uncharacterized protein</fullName>
    </submittedName>
</protein>
<evidence type="ECO:0000256" key="1">
    <source>
        <dbReference type="SAM" id="Phobius"/>
    </source>
</evidence>
<keyword evidence="1" id="KW-0812">Transmembrane</keyword>
<organism evidence="2 3">
    <name type="scientific">Prevotella intermedia</name>
    <dbReference type="NCBI Taxonomy" id="28131"/>
    <lineage>
        <taxon>Bacteria</taxon>
        <taxon>Pseudomonadati</taxon>
        <taxon>Bacteroidota</taxon>
        <taxon>Bacteroidia</taxon>
        <taxon>Bacteroidales</taxon>
        <taxon>Prevotellaceae</taxon>
        <taxon>Prevotella</taxon>
    </lineage>
</organism>
<accession>A0AAD1F5Z5</accession>
<evidence type="ECO:0000313" key="3">
    <source>
        <dbReference type="Proteomes" id="UP000067008"/>
    </source>
</evidence>
<gene>
    <name evidence="2" type="ORF">PI172_0002</name>
</gene>
<dbReference type="Proteomes" id="UP000067008">
    <property type="component" value="Chromosome 2"/>
</dbReference>
<keyword evidence="1" id="KW-1133">Transmembrane helix</keyword>
<evidence type="ECO:0000313" key="2">
    <source>
        <dbReference type="EMBL" id="BAR94730.1"/>
    </source>
</evidence>
<name>A0AAD1F5Z5_PREIN</name>
<sequence length="42" mass="5070">MRTGSKKNFSYCLFLRKASQPWTVILLQQLFYIFFPVEYFSA</sequence>
<dbReference type="AlphaFoldDB" id="A0AAD1F5Z5"/>
<feature type="transmembrane region" description="Helical" evidence="1">
    <location>
        <begin position="21"/>
        <end position="40"/>
    </location>
</feature>
<proteinExistence type="predicted"/>
<reference evidence="2 3" key="1">
    <citation type="submission" date="2015-07" db="EMBL/GenBank/DDBJ databases">
        <title>Complete genome sequence of Prevotella intermedia strain 17-2.</title>
        <authorList>
            <person name="Nambu T."/>
        </authorList>
    </citation>
    <scope>NUCLEOTIDE SEQUENCE [LARGE SCALE GENOMIC DNA]</scope>
    <source>
        <strain evidence="2 3">17-2</strain>
    </source>
</reference>
<dbReference type="EMBL" id="AP014925">
    <property type="protein sequence ID" value="BAR94730.1"/>
    <property type="molecule type" value="Genomic_DNA"/>
</dbReference>